<dbReference type="InterPro" id="IPR012338">
    <property type="entry name" value="Beta-lactam/transpept-like"/>
</dbReference>
<keyword evidence="1" id="KW-0732">Signal</keyword>
<protein>
    <submittedName>
        <fullName evidence="2">Serine hydrolase</fullName>
    </submittedName>
</protein>
<keyword evidence="3" id="KW-1185">Reference proteome</keyword>
<evidence type="ECO:0000313" key="3">
    <source>
        <dbReference type="Proteomes" id="UP001207918"/>
    </source>
</evidence>
<sequence length="197" mass="21602">MRQRTILPFATLLLASLSAELYAQPATQSPIYPDTSWMQYSTPEEAGWSSKKITEVKAFADSLGSDAVMLIYNGAIVTEWGHNTEVEFIASIYKSLFNALYGIAVEDGKIDTSSTLGELGIQANPSLSETEKEAKVIHLLSASSGVYRTPEGRGPVPGSARPGERWYYNGWDFNALGSIYEQETGEVIFKAIEIVYS</sequence>
<accession>A0ABT3PMU5</accession>
<dbReference type="Gene3D" id="3.40.710.10">
    <property type="entry name" value="DD-peptidase/beta-lactamase superfamily"/>
    <property type="match status" value="1"/>
</dbReference>
<dbReference type="RefSeq" id="WP_265766024.1">
    <property type="nucleotide sequence ID" value="NZ_JAGGJA010000006.1"/>
</dbReference>
<dbReference type="GO" id="GO:0016787">
    <property type="term" value="F:hydrolase activity"/>
    <property type="evidence" value="ECO:0007669"/>
    <property type="project" value="UniProtKB-KW"/>
</dbReference>
<evidence type="ECO:0000256" key="1">
    <source>
        <dbReference type="SAM" id="SignalP"/>
    </source>
</evidence>
<keyword evidence="2" id="KW-0378">Hydrolase</keyword>
<feature type="chain" id="PRO_5045447034" evidence="1">
    <location>
        <begin position="24"/>
        <end position="197"/>
    </location>
</feature>
<name>A0ABT3PMU5_9BACT</name>
<feature type="signal peptide" evidence="1">
    <location>
        <begin position="1"/>
        <end position="23"/>
    </location>
</feature>
<dbReference type="EMBL" id="JAGGJA010000006">
    <property type="protein sequence ID" value="MCW9707265.1"/>
    <property type="molecule type" value="Genomic_DNA"/>
</dbReference>
<comment type="caution">
    <text evidence="2">The sequence shown here is derived from an EMBL/GenBank/DDBJ whole genome shotgun (WGS) entry which is preliminary data.</text>
</comment>
<organism evidence="2 3">
    <name type="scientific">Fodinibius salsisoli</name>
    <dbReference type="NCBI Taxonomy" id="2820877"/>
    <lineage>
        <taxon>Bacteria</taxon>
        <taxon>Pseudomonadati</taxon>
        <taxon>Balneolota</taxon>
        <taxon>Balneolia</taxon>
        <taxon>Balneolales</taxon>
        <taxon>Balneolaceae</taxon>
        <taxon>Fodinibius</taxon>
    </lineage>
</organism>
<reference evidence="2 3" key="1">
    <citation type="submission" date="2021-03" db="EMBL/GenBank/DDBJ databases">
        <title>Aliifodinibius sp. nov., a new bacterium isolated from saline soil.</title>
        <authorList>
            <person name="Galisteo C."/>
            <person name="De La Haba R."/>
            <person name="Sanchez-Porro C."/>
            <person name="Ventosa A."/>
        </authorList>
    </citation>
    <scope>NUCLEOTIDE SEQUENCE [LARGE SCALE GENOMIC DNA]</scope>
    <source>
        <strain evidence="2 3">1BSP15-2V2</strain>
    </source>
</reference>
<gene>
    <name evidence="2" type="ORF">J6I44_10380</name>
</gene>
<dbReference type="SUPFAM" id="SSF56601">
    <property type="entry name" value="beta-lactamase/transpeptidase-like"/>
    <property type="match status" value="1"/>
</dbReference>
<evidence type="ECO:0000313" key="2">
    <source>
        <dbReference type="EMBL" id="MCW9707265.1"/>
    </source>
</evidence>
<proteinExistence type="predicted"/>
<dbReference type="Proteomes" id="UP001207918">
    <property type="component" value="Unassembled WGS sequence"/>
</dbReference>